<dbReference type="BioCyc" id="CSTA292563:G1353-2238-MONOMER"/>
<dbReference type="eggNOG" id="COG0204">
    <property type="taxonomic scope" value="Bacteria"/>
</dbReference>
<dbReference type="InterPro" id="IPR052744">
    <property type="entry name" value="GPAT/DAPAT"/>
</dbReference>
<dbReference type="PANTHER" id="PTHR31605">
    <property type="entry name" value="GLYCEROL-3-PHOSPHATE O-ACYLTRANSFERASE 1"/>
    <property type="match status" value="1"/>
</dbReference>
<evidence type="ECO:0000259" key="1">
    <source>
        <dbReference type="SMART" id="SM00563"/>
    </source>
</evidence>
<keyword evidence="2" id="KW-0808">Transferase</keyword>
<dbReference type="CDD" id="cd07989">
    <property type="entry name" value="LPLAT_AGPAT-like"/>
    <property type="match status" value="1"/>
</dbReference>
<gene>
    <name evidence="2" type="ordered locus">Cyast_2234</name>
</gene>
<protein>
    <submittedName>
        <fullName evidence="2">Phospholipid/glycerol acyltransferase</fullName>
    </submittedName>
</protein>
<reference evidence="3" key="1">
    <citation type="journal article" date="2013" name="Proc. Natl. Acad. Sci. U.S.A.">
        <title>Improving the coverage of the cyanobacterial phylum using diversity-driven genome sequencing.</title>
        <authorList>
            <person name="Shih P.M."/>
            <person name="Wu D."/>
            <person name="Latifi A."/>
            <person name="Axen S.D."/>
            <person name="Fewer D.P."/>
            <person name="Talla E."/>
            <person name="Calteau A."/>
            <person name="Cai F."/>
            <person name="Tandeau de Marsac N."/>
            <person name="Rippka R."/>
            <person name="Herdman M."/>
            <person name="Sivonen K."/>
            <person name="Coursin T."/>
            <person name="Laurent T."/>
            <person name="Goodwin L."/>
            <person name="Nolan M."/>
            <person name="Davenport K.W."/>
            <person name="Han C.S."/>
            <person name="Rubin E.M."/>
            <person name="Eisen J.A."/>
            <person name="Woyke T."/>
            <person name="Gugger M."/>
            <person name="Kerfeld C.A."/>
        </authorList>
    </citation>
    <scope>NUCLEOTIDE SEQUENCE [LARGE SCALE GENOMIC DNA]</scope>
    <source>
        <strain evidence="3">ATCC 29140 / PCC 7202</strain>
    </source>
</reference>
<sequence length="232" mass="25902">MITNQKQANLLAEHESSDIKSQIAPWLSKIAYPLGKRLILPFFFKKISVTGQENIPRSGAVIVAPTHRSRWDALIVPYAVGRLSSGRDPHFMVSADEMKGIQGWFIRRLGGFPVNTDRPGIESLKHSFELLCQGRMVVIFPEGGIFRTDEVQPLKRGVAKIALDTEEVKPEVETRILPVKITYDQEIPQRGSSVTVNIGKPFTVKDYNSPAHSAKQNSINLTQDLEQSLISL</sequence>
<evidence type="ECO:0000313" key="3">
    <source>
        <dbReference type="Proteomes" id="UP000010483"/>
    </source>
</evidence>
<proteinExistence type="predicted"/>
<dbReference type="Pfam" id="PF01553">
    <property type="entry name" value="Acyltransferase"/>
    <property type="match status" value="1"/>
</dbReference>
<name>K9YQ22_CYASC</name>
<dbReference type="KEGG" id="csn:Cyast_2234"/>
<dbReference type="Proteomes" id="UP000010483">
    <property type="component" value="Chromosome"/>
</dbReference>
<dbReference type="EMBL" id="CP003940">
    <property type="protein sequence ID" value="AFZ48183.1"/>
    <property type="molecule type" value="Genomic_DNA"/>
</dbReference>
<keyword evidence="2" id="KW-0012">Acyltransferase</keyword>
<accession>K9YQ22</accession>
<feature type="domain" description="Phospholipid/glycerol acyltransferase" evidence="1">
    <location>
        <begin position="61"/>
        <end position="184"/>
    </location>
</feature>
<dbReference type="SUPFAM" id="SSF69593">
    <property type="entry name" value="Glycerol-3-phosphate (1)-acyltransferase"/>
    <property type="match status" value="1"/>
</dbReference>
<dbReference type="InterPro" id="IPR002123">
    <property type="entry name" value="Plipid/glycerol_acylTrfase"/>
</dbReference>
<dbReference type="STRING" id="292563.Cyast_2234"/>
<dbReference type="GO" id="GO:0016287">
    <property type="term" value="F:glycerone-phosphate O-acyltransferase activity"/>
    <property type="evidence" value="ECO:0007669"/>
    <property type="project" value="TreeGrafter"/>
</dbReference>
<dbReference type="PANTHER" id="PTHR31605:SF0">
    <property type="entry name" value="GLYCEROL-3-PHOSPHATE O-ACYLTRANSFERASE 1"/>
    <property type="match status" value="1"/>
</dbReference>
<organism evidence="2 3">
    <name type="scientific">Cyanobacterium stanieri (strain ATCC 29140 / PCC 7202)</name>
    <dbReference type="NCBI Taxonomy" id="292563"/>
    <lineage>
        <taxon>Bacteria</taxon>
        <taxon>Bacillati</taxon>
        <taxon>Cyanobacteriota</taxon>
        <taxon>Cyanophyceae</taxon>
        <taxon>Oscillatoriophycideae</taxon>
        <taxon>Chroococcales</taxon>
        <taxon>Geminocystaceae</taxon>
        <taxon>Cyanobacterium</taxon>
    </lineage>
</organism>
<dbReference type="SMART" id="SM00563">
    <property type="entry name" value="PlsC"/>
    <property type="match status" value="1"/>
</dbReference>
<dbReference type="GO" id="GO:0004366">
    <property type="term" value="F:glycerol-3-phosphate O-acyltransferase activity"/>
    <property type="evidence" value="ECO:0007669"/>
    <property type="project" value="TreeGrafter"/>
</dbReference>
<dbReference type="HOGENOM" id="CLU_027938_3_0_3"/>
<dbReference type="GO" id="GO:0008654">
    <property type="term" value="P:phospholipid biosynthetic process"/>
    <property type="evidence" value="ECO:0007669"/>
    <property type="project" value="TreeGrafter"/>
</dbReference>
<keyword evidence="3" id="KW-1185">Reference proteome</keyword>
<dbReference type="PATRIC" id="fig|292563.3.peg.2332"/>
<dbReference type="AlphaFoldDB" id="K9YQ22"/>
<evidence type="ECO:0000313" key="2">
    <source>
        <dbReference type="EMBL" id="AFZ48183.1"/>
    </source>
</evidence>